<dbReference type="GO" id="GO:0051536">
    <property type="term" value="F:iron-sulfur cluster binding"/>
    <property type="evidence" value="ECO:0007669"/>
    <property type="project" value="UniProtKB-KW"/>
</dbReference>
<dbReference type="FunFam" id="3.50.30.80:FF:000001">
    <property type="entry name" value="Dihydroxy-acid dehydratase"/>
    <property type="match status" value="1"/>
</dbReference>
<dbReference type="AlphaFoldDB" id="A0A1Q8SP32"/>
<dbReference type="GO" id="GO:0016836">
    <property type="term" value="F:hydro-lyase activity"/>
    <property type="evidence" value="ECO:0007669"/>
    <property type="project" value="UniProtKB-ARBA"/>
</dbReference>
<evidence type="ECO:0000259" key="7">
    <source>
        <dbReference type="Pfam" id="PF00920"/>
    </source>
</evidence>
<dbReference type="Pfam" id="PF00920">
    <property type="entry name" value="ILVD_EDD_N"/>
    <property type="match status" value="1"/>
</dbReference>
<dbReference type="Gene3D" id="3.50.30.80">
    <property type="entry name" value="IlvD/EDD C-terminal domain-like"/>
    <property type="match status" value="1"/>
</dbReference>
<dbReference type="STRING" id="404433.BTW07_15855"/>
<feature type="domain" description="Dihydroxy-acid/6-phosphogluconate dehydratase N-terminal" evidence="7">
    <location>
        <begin position="56"/>
        <end position="370"/>
    </location>
</feature>
<keyword evidence="2" id="KW-0479">Metal-binding</keyword>
<evidence type="ECO:0000256" key="1">
    <source>
        <dbReference type="ARBA" id="ARBA00006486"/>
    </source>
</evidence>
<evidence type="ECO:0000259" key="8">
    <source>
        <dbReference type="Pfam" id="PF24877"/>
    </source>
</evidence>
<comment type="caution">
    <text evidence="9">The sequence shown here is derived from an EMBL/GenBank/DDBJ whole genome shotgun (WGS) entry which is preliminary data.</text>
</comment>
<dbReference type="InterPro" id="IPR020558">
    <property type="entry name" value="DiOHA_6PGluconate_deHydtase_CS"/>
</dbReference>
<accession>A0A1Q8SP32</accession>
<evidence type="ECO:0000256" key="3">
    <source>
        <dbReference type="ARBA" id="ARBA00023004"/>
    </source>
</evidence>
<comment type="similarity">
    <text evidence="1">Belongs to the IlvD/Edd family.</text>
</comment>
<keyword evidence="3" id="KW-0408">Iron</keyword>
<evidence type="ECO:0000256" key="2">
    <source>
        <dbReference type="ARBA" id="ARBA00022723"/>
    </source>
</evidence>
<dbReference type="RefSeq" id="WP_075571150.1">
    <property type="nucleotide sequence ID" value="NZ_MSDO01000024.1"/>
</dbReference>
<dbReference type="InterPro" id="IPR042096">
    <property type="entry name" value="Dihydro-acid_dehy_C"/>
</dbReference>
<evidence type="ECO:0000256" key="4">
    <source>
        <dbReference type="ARBA" id="ARBA00023014"/>
    </source>
</evidence>
<evidence type="ECO:0000256" key="5">
    <source>
        <dbReference type="ARBA" id="ARBA00023239"/>
    </source>
</evidence>
<dbReference type="GO" id="GO:0046872">
    <property type="term" value="F:metal ion binding"/>
    <property type="evidence" value="ECO:0007669"/>
    <property type="project" value="UniProtKB-KW"/>
</dbReference>
<dbReference type="InterPro" id="IPR056740">
    <property type="entry name" value="ILV_EDD_C"/>
</dbReference>
<evidence type="ECO:0000256" key="6">
    <source>
        <dbReference type="SAM" id="MobiDB-lite"/>
    </source>
</evidence>
<dbReference type="NCBIfam" id="NF009560">
    <property type="entry name" value="PRK13017.1"/>
    <property type="match status" value="1"/>
</dbReference>
<dbReference type="NCBIfam" id="NF004784">
    <property type="entry name" value="PRK06131.1"/>
    <property type="match status" value="1"/>
</dbReference>
<keyword evidence="5" id="KW-0456">Lyase</keyword>
<protein>
    <submittedName>
        <fullName evidence="9">Dihydroxy-acid dehydratase</fullName>
    </submittedName>
</protein>
<dbReference type="OrthoDB" id="9807077at2"/>
<dbReference type="SUPFAM" id="SSF143975">
    <property type="entry name" value="IlvD/EDD N-terminal domain-like"/>
    <property type="match status" value="1"/>
</dbReference>
<evidence type="ECO:0000313" key="10">
    <source>
        <dbReference type="Proteomes" id="UP000186878"/>
    </source>
</evidence>
<dbReference type="PANTHER" id="PTHR43183">
    <property type="entry name" value="HYPOTHETICAL DIHYDROXYACID DEHYDRATASE (EUROFUNG)-RELATED"/>
    <property type="match status" value="1"/>
</dbReference>
<reference evidence="9 10" key="1">
    <citation type="submission" date="2016-12" db="EMBL/GenBank/DDBJ databases">
        <title>Draft genome sequences of strains Salinicola socius SMB35, Salinicola sp. MH3R3-1 and Chromohalobacter sp. SMB17 from the Verkhnekamsk potash mining region of Russia.</title>
        <authorList>
            <person name="Mavrodi D.V."/>
            <person name="Olsson B.E."/>
            <person name="Korsakova E.S."/>
            <person name="Pyankova A."/>
            <person name="Mavrodi O.V."/>
            <person name="Plotnikova E.G."/>
        </authorList>
    </citation>
    <scope>NUCLEOTIDE SEQUENCE [LARGE SCALE GENOMIC DNA]</scope>
    <source>
        <strain evidence="9 10">SMB35</strain>
    </source>
</reference>
<sequence>MSDSSDKSQKPSQKPESQKKPQLRSAQWFGTADKNGFMYRSWMKNQGIPDHEFQGKPIIGICNTWSELTPCNAHFRKLAEHVKKGVLEAGGYPVEFPVFSNGESNLRPTAMFTRNLASMDVEEAIRGNPMDAVVLLVGCDKTTPALLMGAASCDIPTLVVTGGPMLNGKHEGKDIGSGTVVWKLSEEVKAGKISIHDFMAAEAGMSRSAGTCNTMGTASTMACMAESLGVSLPHNAAIPAVDSRRYVLAHLSGNRIVEMVDEDLKLSKILTREAFENAIRTNAAIGGSTNAVIHLKAIAGRIGVDLPLDDWTRIGRGTPTIVDLQPSGRFLMEEFYYAGGLPAVLRRLGEADRLPHKDALTVNGKTLWENVQDAPHYNDEVIRPLDNPLRKDGGICILRGNLAPNGAVLKPSAASPELMKHRGRAVVFENFDDYKARINDPELEVEANDILVLKHCGPRGYHGMAEVGNMGLPPKILEQGITDMVRISDARMSGTAYGTVVLHVAPEAAAGGPLAAVHNGDWISLDCDSGKLELEVDDAEIARRLATADPMAASNQIASTGGYRQLYIERVLQADEGCDFDFLRGCRGAEVPRHSH</sequence>
<feature type="domain" description="Dihydroxy-acid/6-phosphogluconate dehydratase C-terminal" evidence="8">
    <location>
        <begin position="380"/>
        <end position="578"/>
    </location>
</feature>
<evidence type="ECO:0000313" key="9">
    <source>
        <dbReference type="EMBL" id="OLO03202.1"/>
    </source>
</evidence>
<keyword evidence="10" id="KW-1185">Reference proteome</keyword>
<gene>
    <name evidence="9" type="ORF">BTW07_15855</name>
</gene>
<proteinExistence type="inferred from homology"/>
<dbReference type="SUPFAM" id="SSF52016">
    <property type="entry name" value="LeuD/IlvD-like"/>
    <property type="match status" value="1"/>
</dbReference>
<dbReference type="EMBL" id="MSDO01000024">
    <property type="protein sequence ID" value="OLO03202.1"/>
    <property type="molecule type" value="Genomic_DNA"/>
</dbReference>
<feature type="region of interest" description="Disordered" evidence="6">
    <location>
        <begin position="1"/>
        <end position="26"/>
    </location>
</feature>
<keyword evidence="4" id="KW-0411">Iron-sulfur</keyword>
<dbReference type="Proteomes" id="UP000186878">
    <property type="component" value="Unassembled WGS sequence"/>
</dbReference>
<dbReference type="PROSITE" id="PS00886">
    <property type="entry name" value="ILVD_EDD_1"/>
    <property type="match status" value="1"/>
</dbReference>
<dbReference type="InterPro" id="IPR000581">
    <property type="entry name" value="ILV_EDD_N"/>
</dbReference>
<dbReference type="PANTHER" id="PTHR43183:SF1">
    <property type="entry name" value="HYPOTHETICAL DIHYDROXY-ACID DEHYDRATASE (EUROFUNG)-RELATED"/>
    <property type="match status" value="1"/>
</dbReference>
<name>A0A1Q8SP32_9GAMM</name>
<dbReference type="Pfam" id="PF24877">
    <property type="entry name" value="ILV_EDD_C"/>
    <property type="match status" value="1"/>
</dbReference>
<dbReference type="InterPro" id="IPR052352">
    <property type="entry name" value="Sugar_Degrad_Dehydratases"/>
</dbReference>
<organism evidence="9 10">
    <name type="scientific">Salinicola socius</name>
    <dbReference type="NCBI Taxonomy" id="404433"/>
    <lineage>
        <taxon>Bacteria</taxon>
        <taxon>Pseudomonadati</taxon>
        <taxon>Pseudomonadota</taxon>
        <taxon>Gammaproteobacteria</taxon>
        <taxon>Oceanospirillales</taxon>
        <taxon>Halomonadaceae</taxon>
        <taxon>Salinicola</taxon>
    </lineage>
</organism>
<dbReference type="InterPro" id="IPR037237">
    <property type="entry name" value="IlvD/EDD_N"/>
</dbReference>